<accession>A0A448WE41</accession>
<feature type="region of interest" description="Disordered" evidence="1">
    <location>
        <begin position="356"/>
        <end position="389"/>
    </location>
</feature>
<dbReference type="Proteomes" id="UP000784294">
    <property type="component" value="Unassembled WGS sequence"/>
</dbReference>
<feature type="transmembrane region" description="Helical" evidence="2">
    <location>
        <begin position="41"/>
        <end position="66"/>
    </location>
</feature>
<dbReference type="AlphaFoldDB" id="A0A448WE41"/>
<organism evidence="3 4">
    <name type="scientific">Protopolystoma xenopodis</name>
    <dbReference type="NCBI Taxonomy" id="117903"/>
    <lineage>
        <taxon>Eukaryota</taxon>
        <taxon>Metazoa</taxon>
        <taxon>Spiralia</taxon>
        <taxon>Lophotrochozoa</taxon>
        <taxon>Platyhelminthes</taxon>
        <taxon>Monogenea</taxon>
        <taxon>Polyopisthocotylea</taxon>
        <taxon>Polystomatidea</taxon>
        <taxon>Polystomatidae</taxon>
        <taxon>Protopolystoma</taxon>
    </lineage>
</organism>
<keyword evidence="4" id="KW-1185">Reference proteome</keyword>
<evidence type="ECO:0000256" key="1">
    <source>
        <dbReference type="SAM" id="MobiDB-lite"/>
    </source>
</evidence>
<evidence type="ECO:0000313" key="4">
    <source>
        <dbReference type="Proteomes" id="UP000784294"/>
    </source>
</evidence>
<comment type="caution">
    <text evidence="3">The sequence shown here is derived from an EMBL/GenBank/DDBJ whole genome shotgun (WGS) entry which is preliminary data.</text>
</comment>
<evidence type="ECO:0000313" key="3">
    <source>
        <dbReference type="EMBL" id="VEL09528.1"/>
    </source>
</evidence>
<keyword evidence="2" id="KW-0812">Transmembrane</keyword>
<dbReference type="EMBL" id="CAAALY010006548">
    <property type="protein sequence ID" value="VEL09528.1"/>
    <property type="molecule type" value="Genomic_DNA"/>
</dbReference>
<name>A0A448WE41_9PLAT</name>
<gene>
    <name evidence="3" type="ORF">PXEA_LOCUS2968</name>
</gene>
<evidence type="ECO:0000256" key="2">
    <source>
        <dbReference type="SAM" id="Phobius"/>
    </source>
</evidence>
<feature type="region of interest" description="Disordered" evidence="1">
    <location>
        <begin position="542"/>
        <end position="573"/>
    </location>
</feature>
<keyword evidence="2" id="KW-0472">Membrane</keyword>
<sequence>MVPTSGHKTLAKHGARLRSSVLSAQRPRANQEDLGFRQNQYHLLIAFVASTACLLILGLPLGWLLIRRRVCRVSGHRELETLISEINVCTTGKMKPWQWPRPSPLATSVMYFLTRVPDDEGNPKPEARVSGNLEESYCPRYNVCLGPSGVPAAGHQVSPHIEAACCHQFIEPAFSTTTRSVMLPGAMYRCHGSEQGYRRPTRDDRVACLGVCSTASQLGAELTTCPECGLCCTHQLPQVAANACECAMQSANGKGLCMYGARKFEKIYCHRMPEYPCCGKSYTPPTESAVASVVINNGAFTDQNWPDWSNTIQADNRKYTSRGEKLNPSSQQQVEAWQKIDAESSGMHVLSFRSGELDSRSHQIGHRPAHHLGQYSPSPPSDEPKQRRVTSVWTHRLTSVQNQLNELSRMPASLMPVGTASSCGRLLGFHTCSRETIGCSSDASEYRAAGISFDDSRASPAPPLTVSPPTLGRSTSGGKTRVTCLQEHLGPEVTEKTAVEVESGGADLFCDDAISCFRLPPPLFPSSAGFLATFYHQPITQPQSPAKPAYLATNRPNRPLHRDPDDEEKAPGLRTDYVGTATKMPIFFNLPGGARLPSRSFCLEDEAEATKRFLRVGVGLIPSRRRNWPTHKLQITETDTF</sequence>
<feature type="region of interest" description="Disordered" evidence="1">
    <location>
        <begin position="459"/>
        <end position="478"/>
    </location>
</feature>
<proteinExistence type="predicted"/>
<protein>
    <submittedName>
        <fullName evidence="3">Uncharacterized protein</fullName>
    </submittedName>
</protein>
<reference evidence="3" key="1">
    <citation type="submission" date="2018-11" db="EMBL/GenBank/DDBJ databases">
        <authorList>
            <consortium name="Pathogen Informatics"/>
        </authorList>
    </citation>
    <scope>NUCLEOTIDE SEQUENCE</scope>
</reference>
<keyword evidence="2" id="KW-1133">Transmembrane helix</keyword>